<dbReference type="PANTHER" id="PTHR47619:SF1">
    <property type="entry name" value="EXODEOXYRIBONUCLEASE WALJ"/>
    <property type="match status" value="1"/>
</dbReference>
<dbReference type="SUPFAM" id="SSF56281">
    <property type="entry name" value="Metallo-hydrolase/oxidoreductase"/>
    <property type="match status" value="1"/>
</dbReference>
<evidence type="ECO:0000313" key="3">
    <source>
        <dbReference type="Proteomes" id="UP000574067"/>
    </source>
</evidence>
<dbReference type="AlphaFoldDB" id="A0A848F699"/>
<organism evidence="2 3">
    <name type="scientific">Azohydromonas caseinilytica</name>
    <dbReference type="NCBI Taxonomy" id="2728836"/>
    <lineage>
        <taxon>Bacteria</taxon>
        <taxon>Pseudomonadati</taxon>
        <taxon>Pseudomonadota</taxon>
        <taxon>Betaproteobacteria</taxon>
        <taxon>Burkholderiales</taxon>
        <taxon>Sphaerotilaceae</taxon>
        <taxon>Azohydromonas</taxon>
    </lineage>
</organism>
<proteinExistence type="predicted"/>
<accession>A0A848F699</accession>
<keyword evidence="3" id="KW-1185">Reference proteome</keyword>
<reference evidence="2 3" key="1">
    <citation type="submission" date="2020-04" db="EMBL/GenBank/DDBJ databases">
        <title>Azohydromonas sp. isolated from soil.</title>
        <authorList>
            <person name="Dahal R.H."/>
        </authorList>
    </citation>
    <scope>NUCLEOTIDE SEQUENCE [LARGE SCALE GENOMIC DNA]</scope>
    <source>
        <strain evidence="2 3">G-1-1-14</strain>
    </source>
</reference>
<sequence length="259" mass="27562">MMRFSSLGSGSSGNATLVEAGDAARPTRLLVDCGFSLRELGRRLGARGVEPGQIDAVFITHEHGDHVGCALTLARRHGVRLCMSAGTWAALGQDDAPASLHLMACGDMLDIGALQLKPFAVPHDASEPLQLRVHDGHHHLGVLTDLGEAGDEVAQALAGCDALLLEANHDRELLQSGPYPWFLKRRISGRLGHLENSLAAALLQRLHHDGLRHVVAAHLSRQNNRPDLAAQAFATALGTCAQDIVVADPAQGCGWLDLH</sequence>
<dbReference type="PANTHER" id="PTHR47619">
    <property type="entry name" value="METALLO-HYDROLASE YYCJ-RELATED"/>
    <property type="match status" value="1"/>
</dbReference>
<dbReference type="Gene3D" id="3.60.15.10">
    <property type="entry name" value="Ribonuclease Z/Hydroxyacylglutathione hydrolase-like"/>
    <property type="match status" value="1"/>
</dbReference>
<name>A0A848F699_9BURK</name>
<gene>
    <name evidence="2" type="ORF">HHL10_04370</name>
</gene>
<dbReference type="InterPro" id="IPR036866">
    <property type="entry name" value="RibonucZ/Hydroxyglut_hydro"/>
</dbReference>
<protein>
    <submittedName>
        <fullName evidence="2">MBL fold metallo-hydrolase</fullName>
    </submittedName>
</protein>
<feature type="domain" description="Metallo-beta-lactamase" evidence="1">
    <location>
        <begin position="12"/>
        <end position="218"/>
    </location>
</feature>
<keyword evidence="2" id="KW-0378">Hydrolase</keyword>
<dbReference type="Pfam" id="PF12706">
    <property type="entry name" value="Lactamase_B_2"/>
    <property type="match status" value="1"/>
</dbReference>
<evidence type="ECO:0000259" key="1">
    <source>
        <dbReference type="SMART" id="SM00849"/>
    </source>
</evidence>
<dbReference type="RefSeq" id="WP_169159120.1">
    <property type="nucleotide sequence ID" value="NZ_JABBFW010000002.1"/>
</dbReference>
<dbReference type="Proteomes" id="UP000574067">
    <property type="component" value="Unassembled WGS sequence"/>
</dbReference>
<dbReference type="InterPro" id="IPR001279">
    <property type="entry name" value="Metallo-B-lactamas"/>
</dbReference>
<comment type="caution">
    <text evidence="2">The sequence shown here is derived from an EMBL/GenBank/DDBJ whole genome shotgun (WGS) entry which is preliminary data.</text>
</comment>
<evidence type="ECO:0000313" key="2">
    <source>
        <dbReference type="EMBL" id="NML14215.1"/>
    </source>
</evidence>
<dbReference type="EMBL" id="JABBFW010000002">
    <property type="protein sequence ID" value="NML14215.1"/>
    <property type="molecule type" value="Genomic_DNA"/>
</dbReference>
<dbReference type="InterPro" id="IPR052533">
    <property type="entry name" value="WalJ/YycJ-like"/>
</dbReference>
<dbReference type="SMART" id="SM00849">
    <property type="entry name" value="Lactamase_B"/>
    <property type="match status" value="1"/>
</dbReference>
<dbReference type="GO" id="GO:0016787">
    <property type="term" value="F:hydrolase activity"/>
    <property type="evidence" value="ECO:0007669"/>
    <property type="project" value="UniProtKB-KW"/>
</dbReference>